<dbReference type="SUPFAM" id="SSF46689">
    <property type="entry name" value="Homeodomain-like"/>
    <property type="match status" value="1"/>
</dbReference>
<name>A0A2N0PGM0_9GLOM</name>
<reference evidence="1 2" key="2">
    <citation type="submission" date="2017-09" db="EMBL/GenBank/DDBJ databases">
        <title>Extensive intraspecific genome diversity in a model arbuscular mycorrhizal fungus.</title>
        <authorList>
            <person name="Chen E.C."/>
            <person name="Morin E."/>
            <person name="Beaudet D."/>
            <person name="Noel J."/>
            <person name="Ndikumana S."/>
            <person name="Charron P."/>
            <person name="St-Onge C."/>
            <person name="Giorgi J."/>
            <person name="Grigoriev I.V."/>
            <person name="Roux C."/>
            <person name="Martin F.M."/>
            <person name="Corradi N."/>
        </authorList>
    </citation>
    <scope>NUCLEOTIDE SEQUENCE [LARGE SCALE GENOMIC DNA]</scope>
    <source>
        <strain evidence="1 2">A5</strain>
    </source>
</reference>
<evidence type="ECO:0000313" key="1">
    <source>
        <dbReference type="EMBL" id="PKC05965.1"/>
    </source>
</evidence>
<comment type="caution">
    <text evidence="1">The sequence shown here is derived from an EMBL/GenBank/DDBJ whole genome shotgun (WGS) entry which is preliminary data.</text>
</comment>
<reference evidence="1 2" key="1">
    <citation type="submission" date="2016-04" db="EMBL/GenBank/DDBJ databases">
        <title>Genome analyses suggest a sexual origin of heterokaryosis in a supposedly ancient asexual fungus.</title>
        <authorList>
            <person name="Ropars J."/>
            <person name="Sedzielewska K."/>
            <person name="Noel J."/>
            <person name="Charron P."/>
            <person name="Farinelli L."/>
            <person name="Marton T."/>
            <person name="Kruger M."/>
            <person name="Pelin A."/>
            <person name="Brachmann A."/>
            <person name="Corradi N."/>
        </authorList>
    </citation>
    <scope>NUCLEOTIDE SEQUENCE [LARGE SCALE GENOMIC DNA]</scope>
    <source>
        <strain evidence="1 2">A5</strain>
    </source>
</reference>
<evidence type="ECO:0000313" key="2">
    <source>
        <dbReference type="Proteomes" id="UP000232722"/>
    </source>
</evidence>
<proteinExistence type="predicted"/>
<organism evidence="1 2">
    <name type="scientific">Rhizophagus irregularis</name>
    <dbReference type="NCBI Taxonomy" id="588596"/>
    <lineage>
        <taxon>Eukaryota</taxon>
        <taxon>Fungi</taxon>
        <taxon>Fungi incertae sedis</taxon>
        <taxon>Mucoromycota</taxon>
        <taxon>Glomeromycotina</taxon>
        <taxon>Glomeromycetes</taxon>
        <taxon>Glomerales</taxon>
        <taxon>Glomeraceae</taxon>
        <taxon>Rhizophagus</taxon>
    </lineage>
</organism>
<protein>
    <submittedName>
        <fullName evidence="1">Uncharacterized protein</fullName>
    </submittedName>
</protein>
<dbReference type="Proteomes" id="UP000232722">
    <property type="component" value="Unassembled WGS sequence"/>
</dbReference>
<accession>A0A2N0PGM0</accession>
<gene>
    <name evidence="1" type="ORF">RhiirA5_484147</name>
</gene>
<sequence length="193" mass="22359">MARVTLEQRRTTITSLWNSGIHNAKTLHQITSIPLSTIYDYLKKLKNGISLDPLPRSGRPRKLTPRKRRHLGQLVSNNKYATCSELANTLKNHHPNLDINRRTVLNELYNLKYLSSRTDRTVLSEWRFGLLRMNGLFFRDFSGLLRINSLFFRNGNFSGFLKMQEVVEEIMIGNRGKWEQDIGQATIKNTNLG</sequence>
<dbReference type="EMBL" id="LLXJ01000816">
    <property type="protein sequence ID" value="PKC05965.1"/>
    <property type="molecule type" value="Genomic_DNA"/>
</dbReference>
<dbReference type="AlphaFoldDB" id="A0A2N0PGM0"/>
<dbReference type="InterPro" id="IPR009057">
    <property type="entry name" value="Homeodomain-like_sf"/>
</dbReference>